<sequence>MTADLENLLPSQETPVEFITTTDGTVAKEPSVCAKTEKKIKLKKKSTKGNEFFKEGFQQGYYQQSIEGIAKGILIGLLLSLVFFLVLNTSRKQDDFSQNDSVALFLLEEQLDGVEIVYRWPKTSEDEKNFASFVRELRFKLEKVEKLAERKVPYIIGILSHSYDWTSEDVPLLDDILNYVDFLNVETNNFYAPWHRENEMAGPLSPLYSFGNDNKSIDSTMNAYTCKTMKPSKLNVILTFGGAHWENVSIDNTQSDDLFFNIDVLVTYSGTSYRWQKHSGTSYAWRSLETLGLNLEEASWHNVAKSPYIWHPNRRSFLTFENETSLEEKMEYILSKNLGGVTIDRIDQDDDWNTLLNAVTSMDMCSGSKFKKEEVKYDCGKL</sequence>
<dbReference type="SUPFAM" id="SSF51445">
    <property type="entry name" value="(Trans)glycosidases"/>
    <property type="match status" value="1"/>
</dbReference>
<dbReference type="EMBL" id="GL379912">
    <property type="protein sequence ID" value="EGT34340.1"/>
    <property type="molecule type" value="Genomic_DNA"/>
</dbReference>
<dbReference type="InterPro" id="IPR017853">
    <property type="entry name" value="GH"/>
</dbReference>
<dbReference type="InterPro" id="IPR011583">
    <property type="entry name" value="Chitinase_II/V-like_cat"/>
</dbReference>
<evidence type="ECO:0000313" key="3">
    <source>
        <dbReference type="Proteomes" id="UP000008068"/>
    </source>
</evidence>
<dbReference type="OrthoDB" id="7281605at2759"/>
<dbReference type="HOGENOM" id="CLU_858502_0_0_1"/>
<dbReference type="InterPro" id="IPR029070">
    <property type="entry name" value="Chitinase_insertion_sf"/>
</dbReference>
<dbReference type="PROSITE" id="PS51910">
    <property type="entry name" value="GH18_2"/>
    <property type="match status" value="1"/>
</dbReference>
<gene>
    <name evidence="2" type="ORF">CAEBREN_14308</name>
</gene>
<dbReference type="Pfam" id="PF00704">
    <property type="entry name" value="Glyco_hydro_18"/>
    <property type="match status" value="1"/>
</dbReference>
<dbReference type="Gene3D" id="3.10.50.10">
    <property type="match status" value="1"/>
</dbReference>
<dbReference type="GO" id="GO:0005975">
    <property type="term" value="P:carbohydrate metabolic process"/>
    <property type="evidence" value="ECO:0007669"/>
    <property type="project" value="InterPro"/>
</dbReference>
<dbReference type="STRING" id="135651.G0NN58"/>
<accession>G0NN58</accession>
<proteinExistence type="predicted"/>
<dbReference type="Gene3D" id="3.20.20.80">
    <property type="entry name" value="Glycosidases"/>
    <property type="match status" value="1"/>
</dbReference>
<dbReference type="PANTHER" id="PTHR46073">
    <property type="entry name" value="CHITINASE"/>
    <property type="match status" value="1"/>
</dbReference>
<dbReference type="eggNOG" id="KOG2806">
    <property type="taxonomic scope" value="Eukaryota"/>
</dbReference>
<reference evidence="3" key="1">
    <citation type="submission" date="2011-07" db="EMBL/GenBank/DDBJ databases">
        <authorList>
            <consortium name="Caenorhabditis brenneri Sequencing and Analysis Consortium"/>
            <person name="Wilson R.K."/>
        </authorList>
    </citation>
    <scope>NUCLEOTIDE SEQUENCE [LARGE SCALE GENOMIC DNA]</scope>
    <source>
        <strain evidence="3">PB2801</strain>
    </source>
</reference>
<feature type="domain" description="GH18" evidence="1">
    <location>
        <begin position="1"/>
        <end position="366"/>
    </location>
</feature>
<dbReference type="InParanoid" id="G0NN58"/>
<organism evidence="3">
    <name type="scientific">Caenorhabditis brenneri</name>
    <name type="common">Nematode worm</name>
    <dbReference type="NCBI Taxonomy" id="135651"/>
    <lineage>
        <taxon>Eukaryota</taxon>
        <taxon>Metazoa</taxon>
        <taxon>Ecdysozoa</taxon>
        <taxon>Nematoda</taxon>
        <taxon>Chromadorea</taxon>
        <taxon>Rhabditida</taxon>
        <taxon>Rhabditina</taxon>
        <taxon>Rhabditomorpha</taxon>
        <taxon>Rhabditoidea</taxon>
        <taxon>Rhabditidae</taxon>
        <taxon>Peloderinae</taxon>
        <taxon>Caenorhabditis</taxon>
    </lineage>
</organism>
<dbReference type="Proteomes" id="UP000008068">
    <property type="component" value="Unassembled WGS sequence"/>
</dbReference>
<dbReference type="PANTHER" id="PTHR46073:SF12">
    <property type="entry name" value="GH18 DOMAIN-CONTAINING PROTEIN"/>
    <property type="match status" value="1"/>
</dbReference>
<protein>
    <recommendedName>
        <fullName evidence="1">GH18 domain-containing protein</fullName>
    </recommendedName>
</protein>
<keyword evidence="3" id="KW-1185">Reference proteome</keyword>
<evidence type="ECO:0000259" key="1">
    <source>
        <dbReference type="PROSITE" id="PS51910"/>
    </source>
</evidence>
<dbReference type="SMART" id="SM00636">
    <property type="entry name" value="Glyco_18"/>
    <property type="match status" value="1"/>
</dbReference>
<dbReference type="AlphaFoldDB" id="G0NN58"/>
<name>G0NN58_CAEBE</name>
<dbReference type="GO" id="GO:0008061">
    <property type="term" value="F:chitin binding"/>
    <property type="evidence" value="ECO:0007669"/>
    <property type="project" value="InterPro"/>
</dbReference>
<dbReference type="InterPro" id="IPR001223">
    <property type="entry name" value="Glyco_hydro18_cat"/>
</dbReference>
<evidence type="ECO:0000313" key="2">
    <source>
        <dbReference type="EMBL" id="EGT34340.1"/>
    </source>
</evidence>